<dbReference type="OMA" id="FEDWGCD"/>
<feature type="compositionally biased region" description="Acidic residues" evidence="8">
    <location>
        <begin position="1"/>
        <end position="19"/>
    </location>
</feature>
<dbReference type="FunFam" id="3.90.940.10:FF:000004">
    <property type="entry name" value="DNA-directed RNA polymerases I, II, and III subunit RPABC2"/>
    <property type="match status" value="1"/>
</dbReference>
<evidence type="ECO:0000313" key="10">
    <source>
        <dbReference type="Proteomes" id="UP000195602"/>
    </source>
</evidence>
<dbReference type="GO" id="GO:0005736">
    <property type="term" value="C:RNA polymerase I complex"/>
    <property type="evidence" value="ECO:0007669"/>
    <property type="project" value="UniProtKB-ARBA"/>
</dbReference>
<feature type="region of interest" description="Disordered" evidence="8">
    <location>
        <begin position="1"/>
        <end position="50"/>
    </location>
</feature>
<dbReference type="PANTHER" id="PTHR47227">
    <property type="entry name" value="DNA-DIRECTED RNA POLYMERASE SUBUNIT K"/>
    <property type="match status" value="1"/>
</dbReference>
<dbReference type="Pfam" id="PF01192">
    <property type="entry name" value="RNA_pol_Rpb6"/>
    <property type="match status" value="1"/>
</dbReference>
<comment type="similarity">
    <text evidence="7">Belongs to the archaeal Rpo6/eukaryotic RPB6 RNA polymerase subunit family.</text>
</comment>
<evidence type="ECO:0000256" key="2">
    <source>
        <dbReference type="ARBA" id="ARBA00020808"/>
    </source>
</evidence>
<dbReference type="InterPro" id="IPR006111">
    <property type="entry name" value="Rpo6/Rpb6"/>
</dbReference>
<dbReference type="SMART" id="SM01409">
    <property type="entry name" value="RNA_pol_Rpb6"/>
    <property type="match status" value="1"/>
</dbReference>
<dbReference type="InterPro" id="IPR036161">
    <property type="entry name" value="RPB6/omega-like_sf"/>
</dbReference>
<dbReference type="GO" id="GO:0006362">
    <property type="term" value="P:transcription elongation by RNA polymerase I"/>
    <property type="evidence" value="ECO:0007669"/>
    <property type="project" value="UniProtKB-ARBA"/>
</dbReference>
<dbReference type="GO" id="GO:0003677">
    <property type="term" value="F:DNA binding"/>
    <property type="evidence" value="ECO:0007669"/>
    <property type="project" value="InterPro"/>
</dbReference>
<dbReference type="GO" id="GO:0003899">
    <property type="term" value="F:DNA-directed RNA polymerase activity"/>
    <property type="evidence" value="ECO:0007669"/>
    <property type="project" value="InterPro"/>
</dbReference>
<name>A0AA91Q2L7_CLALS</name>
<protein>
    <recommendedName>
        <fullName evidence="2">DNA-directed RNA polymerases I, II, and III subunit RPABC2</fullName>
    </recommendedName>
</protein>
<keyword evidence="3 9" id="KW-0240">DNA-directed RNA polymerase</keyword>
<proteinExistence type="inferred from homology"/>
<gene>
    <name evidence="9" type="ORF">A9F13_03g00605</name>
</gene>
<dbReference type="GO" id="GO:0042797">
    <property type="term" value="P:tRNA transcription by RNA polymerase III"/>
    <property type="evidence" value="ECO:0007669"/>
    <property type="project" value="TreeGrafter"/>
</dbReference>
<dbReference type="KEGG" id="clus:A9F13_03g00605"/>
<dbReference type="SUPFAM" id="SSF63562">
    <property type="entry name" value="RPB6/omega subunit-like"/>
    <property type="match status" value="1"/>
</dbReference>
<comment type="caution">
    <text evidence="9">The sequence shown here is derived from an EMBL/GenBank/DDBJ whole genome shotgun (WGS) entry which is preliminary data.</text>
</comment>
<evidence type="ECO:0000256" key="7">
    <source>
        <dbReference type="ARBA" id="ARBA00025773"/>
    </source>
</evidence>
<dbReference type="InterPro" id="IPR020708">
    <property type="entry name" value="DNA-dir_RNA_polK_14-18kDa_CS"/>
</dbReference>
<dbReference type="InterPro" id="IPR006110">
    <property type="entry name" value="Pol_omega/Rpo6/RPB6"/>
</dbReference>
<dbReference type="Gene3D" id="3.90.940.10">
    <property type="match status" value="1"/>
</dbReference>
<evidence type="ECO:0000256" key="6">
    <source>
        <dbReference type="ARBA" id="ARBA00023242"/>
    </source>
</evidence>
<dbReference type="PROSITE" id="PS01111">
    <property type="entry name" value="RNA_POL_K_14KD"/>
    <property type="match status" value="1"/>
</dbReference>
<dbReference type="PIRSF" id="PIRSF000778">
    <property type="entry name" value="RpoK/RPB6"/>
    <property type="match status" value="1"/>
</dbReference>
<dbReference type="GO" id="GO:0005666">
    <property type="term" value="C:RNA polymerase III complex"/>
    <property type="evidence" value="ECO:0007669"/>
    <property type="project" value="TreeGrafter"/>
</dbReference>
<dbReference type="PIRSF" id="PIRSF500154">
    <property type="entry name" value="RPB6"/>
    <property type="match status" value="1"/>
</dbReference>
<evidence type="ECO:0000256" key="4">
    <source>
        <dbReference type="ARBA" id="ARBA00022553"/>
    </source>
</evidence>
<dbReference type="HAMAP" id="MF_00192">
    <property type="entry name" value="RNApol_arch_Rpo6"/>
    <property type="match status" value="1"/>
</dbReference>
<accession>A0AA91Q2L7</accession>
<evidence type="ECO:0000256" key="8">
    <source>
        <dbReference type="SAM" id="MobiDB-lite"/>
    </source>
</evidence>
<sequence length="156" mass="17589">MSDAEEAYNEAPENFEDFDAPDHFSDDEFADPDPVSHQNGNDAEMKAEDGRTIVHGGYSEADAQVRVKTTKELAIPKEDRTTTPYMTKYERARVLGTRALQISLNAPVLVDIEGETDPLQIAMKELAQRKIPLVIRRYLPDGSYEDWGCDELIIEN</sequence>
<dbReference type="GO" id="GO:0005665">
    <property type="term" value="C:RNA polymerase II, core complex"/>
    <property type="evidence" value="ECO:0007669"/>
    <property type="project" value="InterPro"/>
</dbReference>
<evidence type="ECO:0000256" key="5">
    <source>
        <dbReference type="ARBA" id="ARBA00023163"/>
    </source>
</evidence>
<dbReference type="NCBIfam" id="NF002208">
    <property type="entry name" value="PRK01099.1-3"/>
    <property type="match status" value="1"/>
</dbReference>
<dbReference type="GO" id="GO:0006366">
    <property type="term" value="P:transcription by RNA polymerase II"/>
    <property type="evidence" value="ECO:0007669"/>
    <property type="project" value="TreeGrafter"/>
</dbReference>
<keyword evidence="5" id="KW-0804">Transcription</keyword>
<keyword evidence="4" id="KW-0597">Phosphoprotein</keyword>
<dbReference type="AlphaFoldDB" id="A0AA91Q2L7"/>
<organism evidence="9 10">
    <name type="scientific">Clavispora lusitaniae</name>
    <name type="common">Candida lusitaniae</name>
    <dbReference type="NCBI Taxonomy" id="36911"/>
    <lineage>
        <taxon>Eukaryota</taxon>
        <taxon>Fungi</taxon>
        <taxon>Dikarya</taxon>
        <taxon>Ascomycota</taxon>
        <taxon>Saccharomycotina</taxon>
        <taxon>Pichiomycetes</taxon>
        <taxon>Metschnikowiaceae</taxon>
        <taxon>Clavispora</taxon>
    </lineage>
</organism>
<evidence type="ECO:0000256" key="3">
    <source>
        <dbReference type="ARBA" id="ARBA00022478"/>
    </source>
</evidence>
<evidence type="ECO:0000256" key="1">
    <source>
        <dbReference type="ARBA" id="ARBA00004123"/>
    </source>
</evidence>
<dbReference type="InterPro" id="IPR028363">
    <property type="entry name" value="RPB6"/>
</dbReference>
<dbReference type="EMBL" id="LYUB02000003">
    <property type="protein sequence ID" value="OVF09937.1"/>
    <property type="molecule type" value="Genomic_DNA"/>
</dbReference>
<keyword evidence="6" id="KW-0539">Nucleus</keyword>
<comment type="subcellular location">
    <subcellularLocation>
        <location evidence="1">Nucleus</location>
    </subcellularLocation>
</comment>
<evidence type="ECO:0000313" key="9">
    <source>
        <dbReference type="EMBL" id="OVF09937.1"/>
    </source>
</evidence>
<dbReference type="Proteomes" id="UP000195602">
    <property type="component" value="Unassembled WGS sequence"/>
</dbReference>
<dbReference type="PANTHER" id="PTHR47227:SF5">
    <property type="entry name" value="DNA-DIRECTED RNA POLYMERASES I, II, AND III SUBUNIT RPABC2"/>
    <property type="match status" value="1"/>
</dbReference>
<reference evidence="9 10" key="1">
    <citation type="submission" date="2017-04" db="EMBL/GenBank/DDBJ databases">
        <title>Draft genome of the yeast Clavispora lusitaniae type strain CBS 6936.</title>
        <authorList>
            <person name="Durrens P."/>
            <person name="Klopp C."/>
            <person name="Biteau N."/>
            <person name="Fitton-Ouhabi V."/>
            <person name="Dementhon K."/>
            <person name="Accoceberry I."/>
            <person name="Sherman D.J."/>
            <person name="Noel T."/>
        </authorList>
    </citation>
    <scope>NUCLEOTIDE SEQUENCE [LARGE SCALE GENOMIC DNA]</scope>
    <source>
        <strain evidence="9 10">CBS 6936</strain>
    </source>
</reference>